<keyword evidence="7" id="KW-1185">Reference proteome</keyword>
<proteinExistence type="predicted"/>
<dbReference type="Gene3D" id="3.40.1090.10">
    <property type="entry name" value="Cytosolic phospholipase A2 catalytic domain"/>
    <property type="match status" value="2"/>
</dbReference>
<dbReference type="EMBL" id="CP015515">
    <property type="protein sequence ID" value="AND16676.1"/>
    <property type="molecule type" value="Genomic_DNA"/>
</dbReference>
<dbReference type="KEGG" id="rtn:A6122_1539"/>
<evidence type="ECO:0000256" key="1">
    <source>
        <dbReference type="ARBA" id="ARBA00022801"/>
    </source>
</evidence>
<keyword evidence="2 4" id="KW-0442">Lipid degradation</keyword>
<feature type="active site" description="Proton acceptor" evidence="4">
    <location>
        <position position="189"/>
    </location>
</feature>
<evidence type="ECO:0000313" key="6">
    <source>
        <dbReference type="EMBL" id="AND16676.1"/>
    </source>
</evidence>
<dbReference type="GO" id="GO:0016042">
    <property type="term" value="P:lipid catabolic process"/>
    <property type="evidence" value="ECO:0007669"/>
    <property type="project" value="UniProtKB-UniRule"/>
</dbReference>
<feature type="active site" description="Nucleophile" evidence="4">
    <location>
        <position position="47"/>
    </location>
</feature>
<keyword evidence="3 4" id="KW-0443">Lipid metabolism</keyword>
<accession>A0A160KSI7</accession>
<dbReference type="OrthoDB" id="2339873at2"/>
<organism evidence="6 7">
    <name type="scientific">Rathayibacter tritici</name>
    <dbReference type="NCBI Taxonomy" id="33888"/>
    <lineage>
        <taxon>Bacteria</taxon>
        <taxon>Bacillati</taxon>
        <taxon>Actinomycetota</taxon>
        <taxon>Actinomycetes</taxon>
        <taxon>Micrococcales</taxon>
        <taxon>Microbacteriaceae</taxon>
        <taxon>Rathayibacter</taxon>
    </lineage>
</organism>
<dbReference type="InterPro" id="IPR016035">
    <property type="entry name" value="Acyl_Trfase/lysoPLipase"/>
</dbReference>
<dbReference type="AlphaFoldDB" id="A0A160KSI7"/>
<dbReference type="GO" id="GO:0016787">
    <property type="term" value="F:hydrolase activity"/>
    <property type="evidence" value="ECO:0007669"/>
    <property type="project" value="UniProtKB-UniRule"/>
</dbReference>
<protein>
    <recommendedName>
        <fullName evidence="5">PNPLA domain-containing protein</fullName>
    </recommendedName>
</protein>
<dbReference type="SUPFAM" id="SSF52151">
    <property type="entry name" value="FabD/lysophospholipase-like"/>
    <property type="match status" value="1"/>
</dbReference>
<dbReference type="STRING" id="33888.A6122_1539"/>
<feature type="short sequence motif" description="DGA/G" evidence="4">
    <location>
        <begin position="189"/>
        <end position="191"/>
    </location>
</feature>
<dbReference type="PANTHER" id="PTHR14226">
    <property type="entry name" value="NEUROPATHY TARGET ESTERASE/SWISS CHEESE D.MELANOGASTER"/>
    <property type="match status" value="1"/>
</dbReference>
<dbReference type="Proteomes" id="UP000077071">
    <property type="component" value="Chromosome"/>
</dbReference>
<feature type="domain" description="PNPLA" evidence="5">
    <location>
        <begin position="6"/>
        <end position="202"/>
    </location>
</feature>
<dbReference type="InterPro" id="IPR050301">
    <property type="entry name" value="NTE"/>
</dbReference>
<reference evidence="6 7" key="1">
    <citation type="submission" date="2016-05" db="EMBL/GenBank/DDBJ databases">
        <title>Complete genome sequence of Rathayibacter tritici NCPPB 1953.</title>
        <authorList>
            <person name="Park J."/>
            <person name="Lee H.-H."/>
            <person name="Lee S.-W."/>
            <person name="Seo Y.-S."/>
        </authorList>
    </citation>
    <scope>NUCLEOTIDE SEQUENCE [LARGE SCALE GENOMIC DNA]</scope>
    <source>
        <strain evidence="6 7">NCPPB 1953</strain>
    </source>
</reference>
<comment type="caution">
    <text evidence="4">Lacks conserved residue(s) required for the propagation of feature annotation.</text>
</comment>
<dbReference type="PROSITE" id="PS51635">
    <property type="entry name" value="PNPLA"/>
    <property type="match status" value="1"/>
</dbReference>
<evidence type="ECO:0000256" key="4">
    <source>
        <dbReference type="PROSITE-ProRule" id="PRU01161"/>
    </source>
</evidence>
<feature type="short sequence motif" description="GXSXG" evidence="4">
    <location>
        <begin position="45"/>
        <end position="49"/>
    </location>
</feature>
<evidence type="ECO:0000259" key="5">
    <source>
        <dbReference type="PROSITE" id="PS51635"/>
    </source>
</evidence>
<evidence type="ECO:0000313" key="7">
    <source>
        <dbReference type="Proteomes" id="UP000077071"/>
    </source>
</evidence>
<name>A0A160KSI7_9MICO</name>
<sequence>MPGALVLAGGGLAGIAWELGVLRGLADASPEAARLLLDPSTTFIGTSAGSAVAAQLSTGTGLEESYEAQLQEESAEIGADIDGERLKALFAAAVEGATSPQDARRRIGTLALEAETLPEDTRRAVISARVGDADWPEQRLLITAVDTATGELRVLDRESGVALVDAISASCAVPGVWPPVSIDGARYMDGGVRSGSNADLAAGADWVLIVTPLPGVGTPGAGLIPSAELDALAASRVEVLYADEESVRAFGPNSLDPTVRAASARAGRAQGARLADRITALVGAEEPGGVSAARCSA</sequence>
<dbReference type="RefSeq" id="WP_068253549.1">
    <property type="nucleotide sequence ID" value="NZ_CP015515.1"/>
</dbReference>
<gene>
    <name evidence="6" type="ORF">A6122_1539</name>
</gene>
<dbReference type="PANTHER" id="PTHR14226:SF57">
    <property type="entry name" value="BLR7027 PROTEIN"/>
    <property type="match status" value="1"/>
</dbReference>
<evidence type="ECO:0000256" key="2">
    <source>
        <dbReference type="ARBA" id="ARBA00022963"/>
    </source>
</evidence>
<dbReference type="PATRIC" id="fig|33888.3.peg.1684"/>
<evidence type="ECO:0000256" key="3">
    <source>
        <dbReference type="ARBA" id="ARBA00023098"/>
    </source>
</evidence>
<dbReference type="InterPro" id="IPR002641">
    <property type="entry name" value="PNPLA_dom"/>
</dbReference>
<dbReference type="Pfam" id="PF01734">
    <property type="entry name" value="Patatin"/>
    <property type="match status" value="1"/>
</dbReference>
<keyword evidence="1 4" id="KW-0378">Hydrolase</keyword>